<dbReference type="GeneID" id="62196809"/>
<evidence type="ECO:0000259" key="4">
    <source>
        <dbReference type="PROSITE" id="PS50033"/>
    </source>
</evidence>
<keyword evidence="3" id="KW-0812">Transmembrane</keyword>
<dbReference type="SMART" id="SM00166">
    <property type="entry name" value="UBX"/>
    <property type="match status" value="1"/>
</dbReference>
<feature type="domain" description="UBX" evidence="4">
    <location>
        <begin position="430"/>
        <end position="527"/>
    </location>
</feature>
<dbReference type="GO" id="GO:0043130">
    <property type="term" value="F:ubiquitin binding"/>
    <property type="evidence" value="ECO:0007669"/>
    <property type="project" value="TreeGrafter"/>
</dbReference>
<evidence type="ECO:0000256" key="2">
    <source>
        <dbReference type="SAM" id="MobiDB-lite"/>
    </source>
</evidence>
<dbReference type="EMBL" id="CP064815">
    <property type="protein sequence ID" value="QPG76023.1"/>
    <property type="molecule type" value="Genomic_DNA"/>
</dbReference>
<evidence type="ECO:0000313" key="5">
    <source>
        <dbReference type="EMBL" id="QPG76023.1"/>
    </source>
</evidence>
<feature type="region of interest" description="Disordered" evidence="2">
    <location>
        <begin position="380"/>
        <end position="405"/>
    </location>
</feature>
<gene>
    <name evidence="5" type="ORF">FOA43_003409</name>
</gene>
<dbReference type="InterPro" id="IPR029071">
    <property type="entry name" value="Ubiquitin-like_domsf"/>
</dbReference>
<proteinExistence type="predicted"/>
<dbReference type="Pfam" id="PF14555">
    <property type="entry name" value="UBA_4"/>
    <property type="match status" value="1"/>
</dbReference>
<dbReference type="Gene3D" id="3.10.20.90">
    <property type="entry name" value="Phosphatidylinositol 3-kinase Catalytic Subunit, Chain A, domain 1"/>
    <property type="match status" value="1"/>
</dbReference>
<dbReference type="SUPFAM" id="SSF54236">
    <property type="entry name" value="Ubiquitin-like"/>
    <property type="match status" value="1"/>
</dbReference>
<dbReference type="PROSITE" id="PS50033">
    <property type="entry name" value="UBX"/>
    <property type="match status" value="1"/>
</dbReference>
<dbReference type="Gene3D" id="1.10.8.10">
    <property type="entry name" value="DNA helicase RuvA subunit, C-terminal domain"/>
    <property type="match status" value="1"/>
</dbReference>
<organism evidence="5 6">
    <name type="scientific">Eeniella nana</name>
    <name type="common">Yeast</name>
    <name type="synonym">Brettanomyces nanus</name>
    <dbReference type="NCBI Taxonomy" id="13502"/>
    <lineage>
        <taxon>Eukaryota</taxon>
        <taxon>Fungi</taxon>
        <taxon>Dikarya</taxon>
        <taxon>Ascomycota</taxon>
        <taxon>Saccharomycotina</taxon>
        <taxon>Pichiomycetes</taxon>
        <taxon>Pichiales</taxon>
        <taxon>Pichiaceae</taxon>
        <taxon>Brettanomyces</taxon>
    </lineage>
</organism>
<evidence type="ECO:0000256" key="3">
    <source>
        <dbReference type="SAM" id="Phobius"/>
    </source>
</evidence>
<dbReference type="InterPro" id="IPR006577">
    <property type="entry name" value="UAS"/>
</dbReference>
<keyword evidence="3" id="KW-1133">Transmembrane helix</keyword>
<dbReference type="InterPro" id="IPR050730">
    <property type="entry name" value="UBX_domain-protein"/>
</dbReference>
<name>A0A875S525_EENNA</name>
<keyword evidence="3" id="KW-0472">Membrane</keyword>
<sequence length="551" mass="64552">MGVWEEEKLQQFKEVTNYDESTEQEKVLKLLRVCNWNLDSACVRYFDNDFPTLLDDETLNHEVNASINERPPMRDPFNGAGIGGSASAGVFDNRFLDLIPKLPKAVTISNNWKFQIGILHGQNINRGHVSMLAPVVFILMLFPRLLWALGWGLDKLLGSTFPNVFRFLGYRTGPTDFPRRPLYLTKEEISHYDIKNYIDETLGETSDLPVFRGGFNDAFNRSKSELKWLVCVLLNSQSDTSRKFVKTYLNDERFIEFVKRDQMILYIGDVSYPEPHEVGQVYCAYSVPFISLISNVSATGTTMPMMSVVSKHQSFEGDKRFTPEERRKLMRRLTRIVQRYEPQLIVQRTDKQEADLSRVLREQQDSAYQESLIKDMKKQEQKKRKQIIQQQQLEEEERQRESSERRKRLRKAAIYHYYIQKYNRDTSSWIRGEYTTIQLRNNKGQRVIRKFNKEDTTFDVFMFVECRDYLLAHGDQSENCAIKVLKADSKDEQTDGPFEYKFKFDLISPMPRLRLNPDREQFLAEVGELWPNGSLLIEKVDEEETDSESDV</sequence>
<dbReference type="CDD" id="cd01767">
    <property type="entry name" value="UBX"/>
    <property type="match status" value="1"/>
</dbReference>
<dbReference type="GO" id="GO:0005783">
    <property type="term" value="C:endoplasmic reticulum"/>
    <property type="evidence" value="ECO:0007669"/>
    <property type="project" value="TreeGrafter"/>
</dbReference>
<dbReference type="Gene3D" id="3.40.30.10">
    <property type="entry name" value="Glutaredoxin"/>
    <property type="match status" value="1"/>
</dbReference>
<dbReference type="KEGG" id="bnn:FOA43_003409"/>
<dbReference type="SMART" id="SM00594">
    <property type="entry name" value="UAS"/>
    <property type="match status" value="1"/>
</dbReference>
<accession>A0A875S525</accession>
<reference evidence="5" key="1">
    <citation type="submission" date="2020-10" db="EMBL/GenBank/DDBJ databases">
        <authorList>
            <person name="Roach M.J.R."/>
        </authorList>
    </citation>
    <scope>NUCLEOTIDE SEQUENCE</scope>
    <source>
        <strain evidence="5">CBS 1945</strain>
    </source>
</reference>
<dbReference type="SUPFAM" id="SSF52833">
    <property type="entry name" value="Thioredoxin-like"/>
    <property type="match status" value="1"/>
</dbReference>
<dbReference type="PANTHER" id="PTHR23322:SF1">
    <property type="entry name" value="FAS-ASSOCIATED FACTOR 2"/>
    <property type="match status" value="1"/>
</dbReference>
<evidence type="ECO:0000313" key="6">
    <source>
        <dbReference type="Proteomes" id="UP000662931"/>
    </source>
</evidence>
<dbReference type="RefSeq" id="XP_038779588.1">
    <property type="nucleotide sequence ID" value="XM_038923660.1"/>
</dbReference>
<dbReference type="PANTHER" id="PTHR23322">
    <property type="entry name" value="FAS-ASSOCIATED PROTEIN"/>
    <property type="match status" value="1"/>
</dbReference>
<keyword evidence="6" id="KW-1185">Reference proteome</keyword>
<dbReference type="GO" id="GO:0036503">
    <property type="term" value="P:ERAD pathway"/>
    <property type="evidence" value="ECO:0007669"/>
    <property type="project" value="TreeGrafter"/>
</dbReference>
<dbReference type="AlphaFoldDB" id="A0A875S525"/>
<keyword evidence="1" id="KW-0175">Coiled coil</keyword>
<dbReference type="InterPro" id="IPR001012">
    <property type="entry name" value="UBX_dom"/>
</dbReference>
<dbReference type="InterPro" id="IPR036249">
    <property type="entry name" value="Thioredoxin-like_sf"/>
</dbReference>
<dbReference type="Proteomes" id="UP000662931">
    <property type="component" value="Chromosome 4"/>
</dbReference>
<evidence type="ECO:0000256" key="1">
    <source>
        <dbReference type="ARBA" id="ARBA00023054"/>
    </source>
</evidence>
<dbReference type="OrthoDB" id="1026733at2759"/>
<protein>
    <recommendedName>
        <fullName evidence="4">UBX domain-containing protein</fullName>
    </recommendedName>
</protein>
<feature type="transmembrane region" description="Helical" evidence="3">
    <location>
        <begin position="132"/>
        <end position="153"/>
    </location>
</feature>
<dbReference type="Pfam" id="PF00789">
    <property type="entry name" value="UBX"/>
    <property type="match status" value="1"/>
</dbReference>